<organism evidence="3 4">
    <name type="scientific">Chryseobacterium indoltheticum</name>
    <dbReference type="NCBI Taxonomy" id="254"/>
    <lineage>
        <taxon>Bacteria</taxon>
        <taxon>Pseudomonadati</taxon>
        <taxon>Bacteroidota</taxon>
        <taxon>Flavobacteriia</taxon>
        <taxon>Flavobacteriales</taxon>
        <taxon>Weeksellaceae</taxon>
        <taxon>Chryseobacterium group</taxon>
        <taxon>Chryseobacterium</taxon>
    </lineage>
</organism>
<feature type="domain" description="Endonuclease GajA/Old nuclease/RecF-like AAA" evidence="2">
    <location>
        <begin position="6"/>
        <end position="352"/>
    </location>
</feature>
<feature type="coiled-coil region" evidence="1">
    <location>
        <begin position="501"/>
        <end position="555"/>
    </location>
</feature>
<proteinExistence type="predicted"/>
<dbReference type="InterPro" id="IPR041685">
    <property type="entry name" value="AAA_GajA/Old/RecF-like"/>
</dbReference>
<evidence type="ECO:0000313" key="3">
    <source>
        <dbReference type="EMBL" id="AZA60821.1"/>
    </source>
</evidence>
<dbReference type="SUPFAM" id="SSF75712">
    <property type="entry name" value="Rad50 coiled-coil Zn hook"/>
    <property type="match status" value="1"/>
</dbReference>
<sequence>MNNVQLKRLSVLNFKGLRNLSIDFDNNTNIFGDNGTGKTTIFDSILWLLFGKDSTDRKDFELKTLDSDNNVIPKIDHEVEGDFLVNSEPVRLKRVFREKWVKTKGALESEFSGNETLYYWNDVPMSQKQYNEKVGEIIDEKVFKLITSPSAFNSLKWQDRRDVLVKIAGEVSDADLAAGNEEYIALVAQLTNKSLEEYKKQIAATIKKAKDDIKMIPTRIDEVERSKPEAVNAVEINTAIKAKESQIENIENQLLDKSKAFDEVINQRNANQDDIFKLARKVNTIVFEIAERAKNEANSGDSKADQILKQINDKKSNELQPAVQKIVRLKSEKSTLENNISNYEKSIKEKRELWEVENAKNFIFSEDNAVCPCCERALDASTIENQKSELQTKFNANKKSILDGINADGKAISEKKNNAVAELSEVDLRIASGESFISSVKESITSLESDYESAKSNSETKVSVEDLIEKYTSENTELPTLKSQIATLEAKVFELPDANANNDLRTQKQTINSEIQVLRDSLKANDQIKAADIRIKELQKEESMLAQSIADVEKTQYVIENFIKLKIDTIEDRINEKFSFVKFRLFKTQINGGVEECCDALINGVPFTDANTASRINAGIDIINSLCDFYNVSAPIIIDNRESVIKLLNSSSQIINLFVEKGSYLNVGKPKYTSQHLAELEKIKTA</sequence>
<dbReference type="RefSeq" id="WP_123885754.1">
    <property type="nucleotide sequence ID" value="NZ_CP033928.1"/>
</dbReference>
<dbReference type="EMBL" id="CP033928">
    <property type="protein sequence ID" value="AZA60821.1"/>
    <property type="molecule type" value="Genomic_DNA"/>
</dbReference>
<dbReference type="PANTHER" id="PTHR32114">
    <property type="entry name" value="ABC TRANSPORTER ABCH.3"/>
    <property type="match status" value="1"/>
</dbReference>
<name>A0A3G6MYE9_9FLAO</name>
<gene>
    <name evidence="3" type="ORF">EG340_07095</name>
</gene>
<feature type="coiled-coil region" evidence="1">
    <location>
        <begin position="326"/>
        <end position="353"/>
    </location>
</feature>
<dbReference type="Proteomes" id="UP000269076">
    <property type="component" value="Chromosome"/>
</dbReference>
<dbReference type="Pfam" id="PF13175">
    <property type="entry name" value="AAA_15"/>
    <property type="match status" value="1"/>
</dbReference>
<dbReference type="Gene3D" id="1.10.287.1490">
    <property type="match status" value="1"/>
</dbReference>
<keyword evidence="1" id="KW-0175">Coiled coil</keyword>
<evidence type="ECO:0000256" key="1">
    <source>
        <dbReference type="SAM" id="Coils"/>
    </source>
</evidence>
<dbReference type="Gene3D" id="3.40.50.300">
    <property type="entry name" value="P-loop containing nucleotide triphosphate hydrolases"/>
    <property type="match status" value="1"/>
</dbReference>
<dbReference type="InterPro" id="IPR027417">
    <property type="entry name" value="P-loop_NTPase"/>
</dbReference>
<dbReference type="PANTHER" id="PTHR32114:SF2">
    <property type="entry name" value="ABC TRANSPORTER ABCH.3"/>
    <property type="match status" value="1"/>
</dbReference>
<reference evidence="3 4" key="1">
    <citation type="submission" date="2018-11" db="EMBL/GenBank/DDBJ databases">
        <title>Proposal to divide the Flavobacteriaceae and reorganize its genera based on Amino Acid Identity values calculated from whole genome sequences.</title>
        <authorList>
            <person name="Nicholson A.C."/>
            <person name="Gulvik C.A."/>
            <person name="Whitney A.M."/>
            <person name="Humrighouse B.W."/>
            <person name="Bell M."/>
            <person name="Holmes B."/>
            <person name="Steigerwalt A."/>
            <person name="Villarma A."/>
            <person name="Sheth M."/>
            <person name="Batra D."/>
            <person name="Pryor J."/>
            <person name="Bernardet J.-F."/>
            <person name="Hugo C."/>
            <person name="Kampfer P."/>
            <person name="Newman J."/>
            <person name="Mcquiston J.R."/>
        </authorList>
    </citation>
    <scope>NUCLEOTIDE SEQUENCE [LARGE SCALE GENOMIC DNA]</scope>
    <source>
        <strain evidence="3 4">G0211</strain>
    </source>
</reference>
<evidence type="ECO:0000313" key="4">
    <source>
        <dbReference type="Proteomes" id="UP000269076"/>
    </source>
</evidence>
<dbReference type="SUPFAM" id="SSF52540">
    <property type="entry name" value="P-loop containing nucleoside triphosphate hydrolases"/>
    <property type="match status" value="1"/>
</dbReference>
<accession>A0A3G6MYE9</accession>
<feature type="coiled-coil region" evidence="1">
    <location>
        <begin position="192"/>
        <end position="267"/>
    </location>
</feature>
<evidence type="ECO:0000259" key="2">
    <source>
        <dbReference type="Pfam" id="PF13175"/>
    </source>
</evidence>
<dbReference type="AlphaFoldDB" id="A0A3G6MYE9"/>
<protein>
    <submittedName>
        <fullName evidence="3">DUF2813 domain-containing protein</fullName>
    </submittedName>
</protein>